<dbReference type="InterPro" id="IPR032743">
    <property type="entry name" value="FAM47"/>
</dbReference>
<proteinExistence type="inferred from homology"/>
<sequence length="426" mass="49351">MADKKWLLSPGPLEPMPLGMNCKPWYKDKLPSKCFAKHKKELLKFPTSLDSRQWIFVKEGLDDFRKGCPPCDDMITRGPKEGFLPVIAHRAPWHAPKKSQKEVPKGAELTSTLSPAQLARKAFVEDIEAHLTKHRLALYPNLEADLPADLLLKVLEVLDPDRKLEDTWVYCQCPRKRTRSPTKLRKKTPAKVHLEPLKETPGSHPTTLLHEVRKSSRKDSLTDPPIHKKPPRGITEFCKWVATFGDLGIDEEFIMKMCEVSCECPATYDKPSIKKVTQVSSEVKYNIGLDEKSEIKFSEEERNWERKLKKPKNPYKPDWVKMRYGAWYLKPKLWKKLINDEPLIDPKVLLEGPTEGFGRKIPEYDILEDLYGTIAFKDFILSKGYRMPDILERLFTRKGWKYDSVKTPIYKVIRINLNAKDSQEEV</sequence>
<evidence type="ECO:0000256" key="2">
    <source>
        <dbReference type="SAM" id="MobiDB-lite"/>
    </source>
</evidence>
<dbReference type="OMA" id="SKCFAKH"/>
<gene>
    <name evidence="3" type="primary">LOC100624836</name>
</gene>
<comment type="similarity">
    <text evidence="1">Belongs to the FAM47 family.</text>
</comment>
<dbReference type="GeneID" id="100624836"/>
<protein>
    <submittedName>
        <fullName evidence="3">Protein FAM47E-like</fullName>
    </submittedName>
</protein>
<feature type="compositionally biased region" description="Basic residues" evidence="2">
    <location>
        <begin position="180"/>
        <end position="190"/>
    </location>
</feature>
<dbReference type="Ensembl" id="ENSSSCT00070048443.1">
    <property type="protein sequence ID" value="ENSSSCP00070040909.1"/>
    <property type="gene ID" value="ENSSSCG00070024250.1"/>
</dbReference>
<dbReference type="KEGG" id="ssc:100624836"/>
<reference evidence="4" key="1">
    <citation type="submission" date="2017-08" db="EMBL/GenBank/DDBJ databases">
        <title>USMARCv1.0.</title>
        <authorList>
            <person name="Hannum G.I."/>
            <person name="Koren S."/>
            <person name="Schroeder S.G."/>
            <person name="Chin S.C."/>
            <person name="Nonneman D.J."/>
            <person name="Becker S.A."/>
            <person name="Rosen B.D."/>
            <person name="Bickhart D.M."/>
            <person name="Putnam N.H."/>
            <person name="Green R.E."/>
            <person name="Tuggle C.K."/>
            <person name="Liu H."/>
            <person name="Rohrer G.A."/>
            <person name="Warr A."/>
            <person name="Hall R."/>
            <person name="Kim K."/>
            <person name="Hume D.A."/>
            <person name="Talbot R."/>
            <person name="Chow W."/>
            <person name="Howe K."/>
            <person name="Schwartz A.S."/>
            <person name="Watson M."/>
            <person name="Archibald A.L."/>
            <person name="Phillippy A.M."/>
            <person name="Smith T.P.L."/>
        </authorList>
    </citation>
    <scope>NUCLEOTIDE SEQUENCE [LARGE SCALE GENOMIC DNA]</scope>
</reference>
<evidence type="ECO:0000313" key="4">
    <source>
        <dbReference type="Proteomes" id="UP000314985"/>
    </source>
</evidence>
<dbReference type="PANTHER" id="PTHR46449">
    <property type="entry name" value="ZGC:158260"/>
    <property type="match status" value="1"/>
</dbReference>
<name>A0A4X1VCJ4_PIG</name>
<dbReference type="AlphaFoldDB" id="A0A4X1VCJ4"/>
<dbReference type="RefSeq" id="XP_003360305.1">
    <property type="nucleotide sequence ID" value="XM_003360257.4"/>
</dbReference>
<evidence type="ECO:0000256" key="1">
    <source>
        <dbReference type="ARBA" id="ARBA00005277"/>
    </source>
</evidence>
<dbReference type="PANTHER" id="PTHR46449:SF1">
    <property type="entry name" value="FAMILY WITH SEQUENCE SIMILARITY 47, MEMBER A-RELATED"/>
    <property type="match status" value="1"/>
</dbReference>
<dbReference type="Pfam" id="PF14642">
    <property type="entry name" value="FAM47"/>
    <property type="match status" value="1"/>
</dbReference>
<feature type="region of interest" description="Disordered" evidence="2">
    <location>
        <begin position="180"/>
        <end position="227"/>
    </location>
</feature>
<organism evidence="3 4">
    <name type="scientific">Sus scrofa</name>
    <name type="common">Pig</name>
    <dbReference type="NCBI Taxonomy" id="9823"/>
    <lineage>
        <taxon>Eukaryota</taxon>
        <taxon>Metazoa</taxon>
        <taxon>Chordata</taxon>
        <taxon>Craniata</taxon>
        <taxon>Vertebrata</taxon>
        <taxon>Euteleostomi</taxon>
        <taxon>Mammalia</taxon>
        <taxon>Eutheria</taxon>
        <taxon>Laurasiatheria</taxon>
        <taxon>Artiodactyla</taxon>
        <taxon>Suina</taxon>
        <taxon>Suidae</taxon>
        <taxon>Sus</taxon>
    </lineage>
</organism>
<evidence type="ECO:0000313" key="3">
    <source>
        <dbReference type="Ensembl" id="ENSSSCP00070040909.1"/>
    </source>
</evidence>
<reference evidence="3" key="2">
    <citation type="submission" date="2025-08" db="UniProtKB">
        <authorList>
            <consortium name="Ensembl"/>
        </authorList>
    </citation>
    <scope>IDENTIFICATION</scope>
</reference>
<dbReference type="OrthoDB" id="6755972at2759"/>
<dbReference type="Proteomes" id="UP000314985">
    <property type="component" value="Unassembled WGS sequence"/>
</dbReference>
<feature type="compositionally biased region" description="Basic and acidic residues" evidence="2">
    <location>
        <begin position="210"/>
        <end position="221"/>
    </location>
</feature>
<accession>A0A4X1VCJ4</accession>